<dbReference type="SUPFAM" id="SSF57180">
    <property type="entry name" value="Cellulose-binding domain"/>
    <property type="match status" value="1"/>
</dbReference>
<dbReference type="GO" id="GO:0030248">
    <property type="term" value="F:cellulose binding"/>
    <property type="evidence" value="ECO:0007669"/>
    <property type="project" value="InterPro"/>
</dbReference>
<reference evidence="4" key="1">
    <citation type="submission" date="2020-05" db="EMBL/GenBank/DDBJ databases">
        <title>Phylogenomic resolution of chytrid fungi.</title>
        <authorList>
            <person name="Stajich J.E."/>
            <person name="Amses K."/>
            <person name="Simmons R."/>
            <person name="Seto K."/>
            <person name="Myers J."/>
            <person name="Bonds A."/>
            <person name="Quandt C.A."/>
            <person name="Barry K."/>
            <person name="Liu P."/>
            <person name="Grigoriev I."/>
            <person name="Longcore J.E."/>
            <person name="James T.Y."/>
        </authorList>
    </citation>
    <scope>NUCLEOTIDE SEQUENCE</scope>
    <source>
        <strain evidence="4">JEL0513</strain>
    </source>
</reference>
<dbReference type="Proteomes" id="UP001211907">
    <property type="component" value="Unassembled WGS sequence"/>
</dbReference>
<dbReference type="InterPro" id="IPR000254">
    <property type="entry name" value="CBD"/>
</dbReference>
<evidence type="ECO:0000256" key="1">
    <source>
        <dbReference type="ARBA" id="ARBA00022729"/>
    </source>
</evidence>
<dbReference type="AlphaFoldDB" id="A0AAD5SWW1"/>
<evidence type="ECO:0000259" key="3">
    <source>
        <dbReference type="PROSITE" id="PS51164"/>
    </source>
</evidence>
<evidence type="ECO:0000313" key="4">
    <source>
        <dbReference type="EMBL" id="KAJ3114679.1"/>
    </source>
</evidence>
<sequence>MELIVLLAFAFKAAVAQYVFSDGFENGLSNWTPATLTCTGTGTAGIDSTFAHTGSNSLKVVGGPNYCDHAFELTTAVTSAAPLIYIRFYIFHTTAFPTLHTTFVAMTDANDGGNDLRLGAQNGNLAWNRQSDDATCPSQSPVGIAASVTIPNNTWTCLEFKVDETNGYLAAWLNDNPIAGLTAQNRTPDIDQAWYASKPTWKPLIQNLKLGWEAYSGEADTLWYDDVVIATSKIGCGTLASTTTTSTTAATTSKTATTSTVATSSSTTTTVASKTTTSSSAIVVKSTTTTTTITTTATTTTTTTTTIPTTTTAKTSSTTAATTATGTCSIKYGQCAGIYWTGPTCCVASTCTYSNPYYSQCL</sequence>
<gene>
    <name evidence="4" type="ORF">HK100_001580</name>
</gene>
<evidence type="ECO:0000313" key="5">
    <source>
        <dbReference type="Proteomes" id="UP001211907"/>
    </source>
</evidence>
<organism evidence="4 5">
    <name type="scientific">Physocladia obscura</name>
    <dbReference type="NCBI Taxonomy" id="109957"/>
    <lineage>
        <taxon>Eukaryota</taxon>
        <taxon>Fungi</taxon>
        <taxon>Fungi incertae sedis</taxon>
        <taxon>Chytridiomycota</taxon>
        <taxon>Chytridiomycota incertae sedis</taxon>
        <taxon>Chytridiomycetes</taxon>
        <taxon>Chytridiales</taxon>
        <taxon>Chytriomycetaceae</taxon>
        <taxon>Physocladia</taxon>
    </lineage>
</organism>
<proteinExistence type="predicted"/>
<dbReference type="Pfam" id="PF00734">
    <property type="entry name" value="CBM_1"/>
    <property type="match status" value="1"/>
</dbReference>
<dbReference type="InterPro" id="IPR048955">
    <property type="entry name" value="Cip1-like_core"/>
</dbReference>
<feature type="chain" id="PRO_5042160976" description="CBM1 domain-containing protein" evidence="2">
    <location>
        <begin position="17"/>
        <end position="362"/>
    </location>
</feature>
<keyword evidence="5" id="KW-1185">Reference proteome</keyword>
<evidence type="ECO:0000256" key="2">
    <source>
        <dbReference type="SAM" id="SignalP"/>
    </source>
</evidence>
<feature type="signal peptide" evidence="2">
    <location>
        <begin position="1"/>
        <end position="16"/>
    </location>
</feature>
<dbReference type="PROSITE" id="PS51164">
    <property type="entry name" value="CBM1_2"/>
    <property type="match status" value="1"/>
</dbReference>
<dbReference type="GO" id="GO:0005975">
    <property type="term" value="P:carbohydrate metabolic process"/>
    <property type="evidence" value="ECO:0007669"/>
    <property type="project" value="InterPro"/>
</dbReference>
<feature type="domain" description="CBM1" evidence="3">
    <location>
        <begin position="327"/>
        <end position="362"/>
    </location>
</feature>
<dbReference type="SMART" id="SM00236">
    <property type="entry name" value="fCBD"/>
    <property type="match status" value="1"/>
</dbReference>
<comment type="caution">
    <text evidence="4">The sequence shown here is derived from an EMBL/GenBank/DDBJ whole genome shotgun (WGS) entry which is preliminary data.</text>
</comment>
<dbReference type="GO" id="GO:0005576">
    <property type="term" value="C:extracellular region"/>
    <property type="evidence" value="ECO:0007669"/>
    <property type="project" value="InterPro"/>
</dbReference>
<dbReference type="Gene3D" id="2.60.120.200">
    <property type="match status" value="1"/>
</dbReference>
<dbReference type="Pfam" id="PF21340">
    <property type="entry name" value="Polysacc_lyase-like"/>
    <property type="match status" value="1"/>
</dbReference>
<accession>A0AAD5SWW1</accession>
<keyword evidence="1 2" id="KW-0732">Signal</keyword>
<name>A0AAD5SWW1_9FUNG</name>
<dbReference type="InterPro" id="IPR035971">
    <property type="entry name" value="CBD_sf"/>
</dbReference>
<protein>
    <recommendedName>
        <fullName evidence="3">CBM1 domain-containing protein</fullName>
    </recommendedName>
</protein>
<dbReference type="EMBL" id="JADGJH010001347">
    <property type="protein sequence ID" value="KAJ3114679.1"/>
    <property type="molecule type" value="Genomic_DNA"/>
</dbReference>